<feature type="transmembrane region" description="Helical" evidence="2">
    <location>
        <begin position="12"/>
        <end position="31"/>
    </location>
</feature>
<dbReference type="AlphaFoldDB" id="A0A4Q7J513"/>
<feature type="transmembrane region" description="Helical" evidence="2">
    <location>
        <begin position="124"/>
        <end position="145"/>
    </location>
</feature>
<evidence type="ECO:0000256" key="1">
    <source>
        <dbReference type="SAM" id="MobiDB-lite"/>
    </source>
</evidence>
<protein>
    <submittedName>
        <fullName evidence="3">Uncharacterized protein</fullName>
    </submittedName>
</protein>
<reference evidence="3 4" key="1">
    <citation type="submission" date="2019-02" db="EMBL/GenBank/DDBJ databases">
        <title>Draft genome sequence of Amycolatopsis sp. 8-3EHSu isolated from roots of Suaeda maritima.</title>
        <authorList>
            <person name="Duangmal K."/>
            <person name="Chantavorakit T."/>
        </authorList>
    </citation>
    <scope>NUCLEOTIDE SEQUENCE [LARGE SCALE GENOMIC DNA]</scope>
    <source>
        <strain evidence="3 4">8-3EHSu</strain>
    </source>
</reference>
<feature type="region of interest" description="Disordered" evidence="1">
    <location>
        <begin position="84"/>
        <end position="116"/>
    </location>
</feature>
<dbReference type="Proteomes" id="UP000292003">
    <property type="component" value="Unassembled WGS sequence"/>
</dbReference>
<keyword evidence="4" id="KW-1185">Reference proteome</keyword>
<evidence type="ECO:0000313" key="4">
    <source>
        <dbReference type="Proteomes" id="UP000292003"/>
    </source>
</evidence>
<dbReference type="RefSeq" id="WP_130477494.1">
    <property type="nucleotide sequence ID" value="NZ_SFCC01000011.1"/>
</dbReference>
<gene>
    <name evidence="3" type="ORF">EWH70_22700</name>
</gene>
<comment type="caution">
    <text evidence="3">The sequence shown here is derived from an EMBL/GenBank/DDBJ whole genome shotgun (WGS) entry which is preliminary data.</text>
</comment>
<keyword evidence="2" id="KW-1133">Transmembrane helix</keyword>
<sequence length="240" mass="24576">MSEEKSSEEKSGLRPAQIAAAALAAVTAALLGSTLGVAGTVVGAGLASVITTVGSELYLKSLHRTKQAALKAREMTVRRTREFPAAQARAEAPEDPEATRLIEPPAEEEQKDTSPMSRLRRLRWPLIIGTSVLAFVAAIVLITGFEGVTGKSLSGGEGTTFGKIVGGGGQRGGEHEQVPSERPTAPPASPTTTTAPPTTESSEPPTSTSKPPPSSTTSQSPTSSAKPTQSAPPVSPQSGS</sequence>
<keyword evidence="2" id="KW-0472">Membrane</keyword>
<feature type="compositionally biased region" description="Low complexity" evidence="1">
    <location>
        <begin position="190"/>
        <end position="232"/>
    </location>
</feature>
<feature type="transmembrane region" description="Helical" evidence="2">
    <location>
        <begin position="37"/>
        <end position="59"/>
    </location>
</feature>
<feature type="compositionally biased region" description="Gly residues" evidence="1">
    <location>
        <begin position="153"/>
        <end position="171"/>
    </location>
</feature>
<dbReference type="OrthoDB" id="3635915at2"/>
<feature type="region of interest" description="Disordered" evidence="1">
    <location>
        <begin position="148"/>
        <end position="240"/>
    </location>
</feature>
<name>A0A4Q7J513_9PSEU</name>
<proteinExistence type="predicted"/>
<evidence type="ECO:0000313" key="3">
    <source>
        <dbReference type="EMBL" id="RZQ61762.1"/>
    </source>
</evidence>
<keyword evidence="2" id="KW-0812">Transmembrane</keyword>
<accession>A0A4Q7J513</accession>
<organism evidence="3 4">
    <name type="scientific">Amycolatopsis suaedae</name>
    <dbReference type="NCBI Taxonomy" id="2510978"/>
    <lineage>
        <taxon>Bacteria</taxon>
        <taxon>Bacillati</taxon>
        <taxon>Actinomycetota</taxon>
        <taxon>Actinomycetes</taxon>
        <taxon>Pseudonocardiales</taxon>
        <taxon>Pseudonocardiaceae</taxon>
        <taxon>Amycolatopsis</taxon>
    </lineage>
</organism>
<dbReference type="EMBL" id="SFCC01000011">
    <property type="protein sequence ID" value="RZQ61762.1"/>
    <property type="molecule type" value="Genomic_DNA"/>
</dbReference>
<evidence type="ECO:0000256" key="2">
    <source>
        <dbReference type="SAM" id="Phobius"/>
    </source>
</evidence>